<evidence type="ECO:0000313" key="1">
    <source>
        <dbReference type="EMBL" id="SVD16900.1"/>
    </source>
</evidence>
<dbReference type="AlphaFoldDB" id="A0A382T401"/>
<sequence length="158" mass="17530">MGLKERLAKRLALRSPKKFPKLLPAPLWPSDEKDLSYWMTKAKVWYAPTPGIGEPEHFPNLAKSAFVPMNNTVAKAACQGTQLPFCWRSDAPSKKTQTMSSAWPGTRPATLVLPVSARIHPIKRLKEKLAKPGEAMVLLAEVSPPVVNEETRRLTSFG</sequence>
<reference evidence="1" key="1">
    <citation type="submission" date="2018-05" db="EMBL/GenBank/DDBJ databases">
        <authorList>
            <person name="Lanie J.A."/>
            <person name="Ng W.-L."/>
            <person name="Kazmierczak K.M."/>
            <person name="Andrzejewski T.M."/>
            <person name="Davidsen T.M."/>
            <person name="Wayne K.J."/>
            <person name="Tettelin H."/>
            <person name="Glass J.I."/>
            <person name="Rusch D."/>
            <person name="Podicherti R."/>
            <person name="Tsui H.-C.T."/>
            <person name="Winkler M.E."/>
        </authorList>
    </citation>
    <scope>NUCLEOTIDE SEQUENCE</scope>
</reference>
<protein>
    <submittedName>
        <fullName evidence="1">Uncharacterized protein</fullName>
    </submittedName>
</protein>
<accession>A0A382T401</accession>
<gene>
    <name evidence="1" type="ORF">METZ01_LOCUS369754</name>
</gene>
<organism evidence="1">
    <name type="scientific">marine metagenome</name>
    <dbReference type="NCBI Taxonomy" id="408172"/>
    <lineage>
        <taxon>unclassified sequences</taxon>
        <taxon>metagenomes</taxon>
        <taxon>ecological metagenomes</taxon>
    </lineage>
</organism>
<proteinExistence type="predicted"/>
<name>A0A382T401_9ZZZZ</name>
<dbReference type="EMBL" id="UINC01133773">
    <property type="protein sequence ID" value="SVD16900.1"/>
    <property type="molecule type" value="Genomic_DNA"/>
</dbReference>